<protein>
    <submittedName>
        <fullName evidence="8">Enzyme</fullName>
        <ecNumber evidence="8">3.2.1.-</ecNumber>
    </submittedName>
</protein>
<evidence type="ECO:0000256" key="5">
    <source>
        <dbReference type="ARBA" id="ARBA00023295"/>
    </source>
</evidence>
<organism evidence="8 9">
    <name type="scientific">Actinacidiphila bryophytorum</name>
    <dbReference type="NCBI Taxonomy" id="1436133"/>
    <lineage>
        <taxon>Bacteria</taxon>
        <taxon>Bacillati</taxon>
        <taxon>Actinomycetota</taxon>
        <taxon>Actinomycetes</taxon>
        <taxon>Kitasatosporales</taxon>
        <taxon>Streptomycetaceae</taxon>
        <taxon>Actinacidiphila</taxon>
    </lineage>
</organism>
<dbReference type="Proteomes" id="UP001153328">
    <property type="component" value="Unassembled WGS sequence"/>
</dbReference>
<dbReference type="InterPro" id="IPR011050">
    <property type="entry name" value="Pectin_lyase_fold/virulence"/>
</dbReference>
<evidence type="ECO:0000313" key="8">
    <source>
        <dbReference type="EMBL" id="CAG7614052.1"/>
    </source>
</evidence>
<evidence type="ECO:0000256" key="1">
    <source>
        <dbReference type="ARBA" id="ARBA00008834"/>
    </source>
</evidence>
<dbReference type="Pfam" id="PF00295">
    <property type="entry name" value="Glyco_hydro_28"/>
    <property type="match status" value="1"/>
</dbReference>
<dbReference type="EC" id="3.2.1.-" evidence="8"/>
<dbReference type="PANTHER" id="PTHR31736">
    <property type="match status" value="1"/>
</dbReference>
<comment type="similarity">
    <text evidence="1 6">Belongs to the glycosyl hydrolase 28 family.</text>
</comment>
<gene>
    <name evidence="8" type="ORF">SBRY_100229</name>
</gene>
<dbReference type="InterPro" id="IPR012334">
    <property type="entry name" value="Pectin_lyas_fold"/>
</dbReference>
<name>A0A9W4GZK5_9ACTN</name>
<dbReference type="PANTHER" id="PTHR31736:SF19">
    <property type="entry name" value="PECTIN LYASE SUPERFAMILY PROTEIN-RELATED"/>
    <property type="match status" value="1"/>
</dbReference>
<evidence type="ECO:0000256" key="3">
    <source>
        <dbReference type="ARBA" id="ARBA00023157"/>
    </source>
</evidence>
<dbReference type="AlphaFoldDB" id="A0A9W4GZK5"/>
<dbReference type="EMBL" id="CAJVAX010000002">
    <property type="protein sequence ID" value="CAG7614052.1"/>
    <property type="molecule type" value="Genomic_DNA"/>
</dbReference>
<dbReference type="InterPro" id="IPR000743">
    <property type="entry name" value="Glyco_hydro_28"/>
</dbReference>
<evidence type="ECO:0000313" key="9">
    <source>
        <dbReference type="Proteomes" id="UP001153328"/>
    </source>
</evidence>
<comment type="caution">
    <text evidence="8">The sequence shown here is derived from an EMBL/GenBank/DDBJ whole genome shotgun (WGS) entry which is preliminary data.</text>
</comment>
<dbReference type="GO" id="GO:0004650">
    <property type="term" value="F:polygalacturonase activity"/>
    <property type="evidence" value="ECO:0007669"/>
    <property type="project" value="InterPro"/>
</dbReference>
<feature type="compositionally biased region" description="Acidic residues" evidence="7">
    <location>
        <begin position="1"/>
        <end position="11"/>
    </location>
</feature>
<evidence type="ECO:0000256" key="4">
    <source>
        <dbReference type="ARBA" id="ARBA00023180"/>
    </source>
</evidence>
<keyword evidence="4" id="KW-0325">Glycoprotein</keyword>
<keyword evidence="9" id="KW-1185">Reference proteome</keyword>
<evidence type="ECO:0000256" key="7">
    <source>
        <dbReference type="SAM" id="MobiDB-lite"/>
    </source>
</evidence>
<reference evidence="8" key="1">
    <citation type="submission" date="2021-06" db="EMBL/GenBank/DDBJ databases">
        <authorList>
            <person name="Arsene-Ploetze F."/>
        </authorList>
    </citation>
    <scope>NUCLEOTIDE SEQUENCE</scope>
    <source>
        <strain evidence="8">SBRY1</strain>
    </source>
</reference>
<dbReference type="GO" id="GO:0005975">
    <property type="term" value="P:carbohydrate metabolic process"/>
    <property type="evidence" value="ECO:0007669"/>
    <property type="project" value="InterPro"/>
</dbReference>
<feature type="compositionally biased region" description="Polar residues" evidence="7">
    <location>
        <begin position="208"/>
        <end position="229"/>
    </location>
</feature>
<keyword evidence="5 6" id="KW-0326">Glycosidase</keyword>
<feature type="region of interest" description="Disordered" evidence="7">
    <location>
        <begin position="207"/>
        <end position="229"/>
    </location>
</feature>
<proteinExistence type="inferred from homology"/>
<accession>A0A9W4GZK5</accession>
<evidence type="ECO:0000256" key="2">
    <source>
        <dbReference type="ARBA" id="ARBA00022801"/>
    </source>
</evidence>
<sequence>MQGEDGFDEGGDPGGGASEFAQEPPVLEGGHGLFDECADLGVGRVHGLLTGGTSRDSSYWNTLIYRSDKVTIKNYKVINHRPNSGYNQTDGVDFDESTNGLLSNAFLYTGDDNMATKNENATGTINTKNIIHENNVCYSNSGCAKIGTKNEGTSMDGVTFRNLDVVKAGRSLVIDAVDTAVISNVRWENVRVENTDSLIDLEEDRSPSWRTVRTPQRSVTPTSPMSLRT</sequence>
<feature type="region of interest" description="Disordered" evidence="7">
    <location>
        <begin position="1"/>
        <end position="28"/>
    </location>
</feature>
<dbReference type="GO" id="GO:0046576">
    <property type="term" value="F:rhamnogalacturonan alpha-L-rhamnopyranosyl-(1-&gt;4)-alpha-D-galactopyranosyluronide lyase activity"/>
    <property type="evidence" value="ECO:0007669"/>
    <property type="project" value="UniProtKB-ARBA"/>
</dbReference>
<evidence type="ECO:0000256" key="6">
    <source>
        <dbReference type="RuleBase" id="RU361169"/>
    </source>
</evidence>
<keyword evidence="2 6" id="KW-0378">Hydrolase</keyword>
<dbReference type="SUPFAM" id="SSF51126">
    <property type="entry name" value="Pectin lyase-like"/>
    <property type="match status" value="1"/>
</dbReference>
<keyword evidence="3" id="KW-1015">Disulfide bond</keyword>
<dbReference type="Gene3D" id="2.160.20.10">
    <property type="entry name" value="Single-stranded right-handed beta-helix, Pectin lyase-like"/>
    <property type="match status" value="1"/>
</dbReference>